<proteinExistence type="predicted"/>
<keyword evidence="2" id="KW-1185">Reference proteome</keyword>
<accession>A0A368UB08</accession>
<name>A0A368UB08_9GAMM</name>
<evidence type="ECO:0000313" key="2">
    <source>
        <dbReference type="Proteomes" id="UP000253204"/>
    </source>
</evidence>
<reference evidence="1 2" key="1">
    <citation type="submission" date="2018-07" db="EMBL/GenBank/DDBJ databases">
        <title>Halomonas rutogse sp. nov., isolated from Lake TangqianCo on Tibetan Plateau.</title>
        <authorList>
            <person name="Lu H."/>
            <person name="Xing P."/>
            <person name="Wu Q."/>
        </authorList>
    </citation>
    <scope>NUCLEOTIDE SEQUENCE [LARGE SCALE GENOMIC DNA]</scope>
    <source>
        <strain evidence="1 2">TQ8S</strain>
    </source>
</reference>
<dbReference type="AlphaFoldDB" id="A0A368UB08"/>
<gene>
    <name evidence="1" type="ORF">DU506_00865</name>
</gene>
<dbReference type="Proteomes" id="UP000253204">
    <property type="component" value="Unassembled WGS sequence"/>
</dbReference>
<dbReference type="EMBL" id="QPIJ01000001">
    <property type="protein sequence ID" value="RCV93737.1"/>
    <property type="molecule type" value="Genomic_DNA"/>
</dbReference>
<protein>
    <submittedName>
        <fullName evidence="1">Uncharacterized protein</fullName>
    </submittedName>
</protein>
<dbReference type="RefSeq" id="WP_114485065.1">
    <property type="nucleotide sequence ID" value="NZ_CBCSHM010000007.1"/>
</dbReference>
<sequence length="114" mass="12476">MQLPASQLVIEYGGKLQACERQVNRALEYIQQQEQGVEKRVGSKAQEASVAIAELRARYNLLMAAHASALLPILNGTQSPDLPGETLMLNAEQAWVINGIDDLYDRLKATLNAA</sequence>
<organism evidence="1 2">
    <name type="scientific">Vreelandella rituensis</name>
    <dbReference type="NCBI Taxonomy" id="2282306"/>
    <lineage>
        <taxon>Bacteria</taxon>
        <taxon>Pseudomonadati</taxon>
        <taxon>Pseudomonadota</taxon>
        <taxon>Gammaproteobacteria</taxon>
        <taxon>Oceanospirillales</taxon>
        <taxon>Halomonadaceae</taxon>
        <taxon>Vreelandella</taxon>
    </lineage>
</organism>
<evidence type="ECO:0000313" key="1">
    <source>
        <dbReference type="EMBL" id="RCV93737.1"/>
    </source>
</evidence>
<comment type="caution">
    <text evidence="1">The sequence shown here is derived from an EMBL/GenBank/DDBJ whole genome shotgun (WGS) entry which is preliminary data.</text>
</comment>